<evidence type="ECO:0000313" key="5">
    <source>
        <dbReference type="Proteomes" id="UP001323798"/>
    </source>
</evidence>
<evidence type="ECO:0000256" key="1">
    <source>
        <dbReference type="SAM" id="MobiDB-lite"/>
    </source>
</evidence>
<evidence type="ECO:0000313" key="4">
    <source>
        <dbReference type="EMBL" id="WPR89692.1"/>
    </source>
</evidence>
<dbReference type="Proteomes" id="UP001323798">
    <property type="component" value="Chromosome"/>
</dbReference>
<feature type="transmembrane region" description="Helical" evidence="2">
    <location>
        <begin position="255"/>
        <end position="277"/>
    </location>
</feature>
<feature type="region of interest" description="Disordered" evidence="1">
    <location>
        <begin position="407"/>
        <end position="482"/>
    </location>
</feature>
<sequence length="482" mass="49371">MGSLLRVSIGVVLALGAVIAAGAPASAATPASATLTARLGSQVTGEAWSSPAFPVSCDRKENLISCTPNDPNQVKPTACFLDVIVDGQNATVCTTFAGHQDAIKAAGGVPATVDFGCSFGDIVCGTFQNWGIGAAMIATALMYSVLSVAKFDVGGSLWNAAAGQWSFWAWATLIVVFGAMIWSITAAVISGDRSQLVSALVRSFFAIPAVPLTFWLTGQLVQSIDGLTQDIVGQGAGAGGLFGTLQAAMWAGGQAGYVFGFAIFGLIFVGMLLLLAVFLFRNVALAALIMVGPIAWMMFPARGVGPQWVVRYVSAVVVLLLTGPLTIAFFSLVVHGLAAVKTIWDPAAWPYIVGLLVIAFAPFAVFGLFSFVGAVAVDSIGSRLGGHAAAMGSRAARTAASIPTRVGSIPAGVPSAQRPPAAKSSPSARATAGSSRATPPARRSSSSAPTSTPAKTAQANESMAKPLPDQSHPAPTPRRAHR</sequence>
<feature type="transmembrane region" description="Helical" evidence="2">
    <location>
        <begin position="283"/>
        <end position="301"/>
    </location>
</feature>
<evidence type="ECO:0000256" key="2">
    <source>
        <dbReference type="SAM" id="Phobius"/>
    </source>
</evidence>
<feature type="transmembrane region" description="Helical" evidence="2">
    <location>
        <begin position="313"/>
        <end position="337"/>
    </location>
</feature>
<keyword evidence="2" id="KW-0472">Membrane</keyword>
<reference evidence="4 5" key="1">
    <citation type="submission" date="2023-11" db="EMBL/GenBank/DDBJ databases">
        <title>Genome sequence of Microbacterium rhizosphaerae KACC 19337.</title>
        <authorList>
            <person name="Choi H."/>
            <person name="Kim S."/>
            <person name="Kim Y."/>
            <person name="Kwon S.-W."/>
            <person name="Heo J."/>
        </authorList>
    </citation>
    <scope>NUCLEOTIDE SEQUENCE [LARGE SCALE GENOMIC DNA]</scope>
    <source>
        <strain evidence="4 5">KACC 19337</strain>
    </source>
</reference>
<accession>A0ABZ0SR33</accession>
<name>A0ABZ0SR33_9MICO</name>
<feature type="chain" id="PRO_5047038744" description="Type IV secretion system protein" evidence="3">
    <location>
        <begin position="28"/>
        <end position="482"/>
    </location>
</feature>
<keyword evidence="3" id="KW-0732">Signal</keyword>
<protein>
    <recommendedName>
        <fullName evidence="6">Type IV secretion system protein</fullName>
    </recommendedName>
</protein>
<keyword evidence="2" id="KW-1133">Transmembrane helix</keyword>
<dbReference type="EMBL" id="CP139368">
    <property type="protein sequence ID" value="WPR89692.1"/>
    <property type="molecule type" value="Genomic_DNA"/>
</dbReference>
<gene>
    <name evidence="4" type="ORF">SM116_18340</name>
</gene>
<feature type="signal peptide" evidence="3">
    <location>
        <begin position="1"/>
        <end position="27"/>
    </location>
</feature>
<keyword evidence="5" id="KW-1185">Reference proteome</keyword>
<evidence type="ECO:0000256" key="3">
    <source>
        <dbReference type="SAM" id="SignalP"/>
    </source>
</evidence>
<keyword evidence="2" id="KW-0812">Transmembrane</keyword>
<feature type="transmembrane region" description="Helical" evidence="2">
    <location>
        <begin position="127"/>
        <end position="146"/>
    </location>
</feature>
<feature type="transmembrane region" description="Helical" evidence="2">
    <location>
        <begin position="167"/>
        <end position="190"/>
    </location>
</feature>
<feature type="transmembrane region" description="Helical" evidence="2">
    <location>
        <begin position="196"/>
        <end position="216"/>
    </location>
</feature>
<proteinExistence type="predicted"/>
<feature type="compositionally biased region" description="Low complexity" evidence="1">
    <location>
        <begin position="414"/>
        <end position="454"/>
    </location>
</feature>
<feature type="transmembrane region" description="Helical" evidence="2">
    <location>
        <begin position="349"/>
        <end position="377"/>
    </location>
</feature>
<dbReference type="RefSeq" id="WP_320942406.1">
    <property type="nucleotide sequence ID" value="NZ_BAABEU010000003.1"/>
</dbReference>
<organism evidence="4 5">
    <name type="scientific">Microbacterium rhizosphaerae</name>
    <dbReference type="NCBI Taxonomy" id="1678237"/>
    <lineage>
        <taxon>Bacteria</taxon>
        <taxon>Bacillati</taxon>
        <taxon>Actinomycetota</taxon>
        <taxon>Actinomycetes</taxon>
        <taxon>Micrococcales</taxon>
        <taxon>Microbacteriaceae</taxon>
        <taxon>Microbacterium</taxon>
    </lineage>
</organism>
<evidence type="ECO:0008006" key="6">
    <source>
        <dbReference type="Google" id="ProtNLM"/>
    </source>
</evidence>